<dbReference type="EMBL" id="JAQQBR010001833">
    <property type="protein sequence ID" value="KAK0163681.1"/>
    <property type="molecule type" value="Genomic_DNA"/>
</dbReference>
<organism evidence="1 2">
    <name type="scientific">Microctonus hyperodae</name>
    <name type="common">Parasitoid wasp</name>
    <dbReference type="NCBI Taxonomy" id="165561"/>
    <lineage>
        <taxon>Eukaryota</taxon>
        <taxon>Metazoa</taxon>
        <taxon>Ecdysozoa</taxon>
        <taxon>Arthropoda</taxon>
        <taxon>Hexapoda</taxon>
        <taxon>Insecta</taxon>
        <taxon>Pterygota</taxon>
        <taxon>Neoptera</taxon>
        <taxon>Endopterygota</taxon>
        <taxon>Hymenoptera</taxon>
        <taxon>Apocrita</taxon>
        <taxon>Ichneumonoidea</taxon>
        <taxon>Braconidae</taxon>
        <taxon>Euphorinae</taxon>
        <taxon>Microctonus</taxon>
    </lineage>
</organism>
<reference evidence="1" key="1">
    <citation type="journal article" date="2023" name="bioRxiv">
        <title>Scaffold-level genome assemblies of two parasitoid biocontrol wasps reveal the parthenogenesis mechanism and an associated novel virus.</title>
        <authorList>
            <person name="Inwood S."/>
            <person name="Skelly J."/>
            <person name="Guhlin J."/>
            <person name="Harrop T."/>
            <person name="Goldson S."/>
            <person name="Dearden P."/>
        </authorList>
    </citation>
    <scope>NUCLEOTIDE SEQUENCE</scope>
    <source>
        <strain evidence="1">Lincoln</strain>
        <tissue evidence="1">Whole body</tissue>
    </source>
</reference>
<evidence type="ECO:0000313" key="1">
    <source>
        <dbReference type="EMBL" id="KAK0163681.1"/>
    </source>
</evidence>
<evidence type="ECO:0000313" key="2">
    <source>
        <dbReference type="Proteomes" id="UP001168972"/>
    </source>
</evidence>
<reference evidence="1" key="2">
    <citation type="submission" date="2023-03" db="EMBL/GenBank/DDBJ databases">
        <authorList>
            <person name="Inwood S.N."/>
            <person name="Skelly J.G."/>
            <person name="Guhlin J."/>
            <person name="Harrop T.W.R."/>
            <person name="Goldson S.G."/>
            <person name="Dearden P.K."/>
        </authorList>
    </citation>
    <scope>NUCLEOTIDE SEQUENCE</scope>
    <source>
        <strain evidence="1">Lincoln</strain>
        <tissue evidence="1">Whole body</tissue>
    </source>
</reference>
<accession>A0AA39F6C8</accession>
<proteinExistence type="predicted"/>
<dbReference type="Proteomes" id="UP001168972">
    <property type="component" value="Unassembled WGS sequence"/>
</dbReference>
<gene>
    <name evidence="1" type="ORF">PV327_007335</name>
</gene>
<protein>
    <submittedName>
        <fullName evidence="1">Uncharacterized protein</fullName>
    </submittedName>
</protein>
<comment type="caution">
    <text evidence="1">The sequence shown here is derived from an EMBL/GenBank/DDBJ whole genome shotgun (WGS) entry which is preliminary data.</text>
</comment>
<keyword evidence="2" id="KW-1185">Reference proteome</keyword>
<name>A0AA39F6C8_MICHY</name>
<dbReference type="AlphaFoldDB" id="A0AA39F6C8"/>
<sequence length="343" mass="37233">MEIDISLKFFIVFLNASTIFAHEFKHKRSLFEPWIGPPNLSNYGSGAPWSDNPWKSGKISPELYPSPSKWSYAKPPPVIITKEIRVPVDKFLPVEVAKYVPYPVEKIVPVPVEKIVQIPVDRIVRVPVDRIVRVPVEVPTTSSSAPISQMAAIAQAPAIPASAPAVALSTSVPIPVQQPIPLMIRPGIPYTGPIIITAQGLSISTSGLIPSTATTMDQFPTQISSVSPSVMTQPITQSMASPMVLPMAAATPISNNSTVGISFILNSFPSQRLSQKNQGLTTYINGPSDVAPEPIQGNSLFPEVALNDYDIIQSLIRQSGSLRWKRNTVDDNNNTKEKSLSHL</sequence>